<evidence type="ECO:0000259" key="6">
    <source>
        <dbReference type="Pfam" id="PF00590"/>
    </source>
</evidence>
<dbReference type="InterPro" id="IPR035996">
    <property type="entry name" value="4pyrrol_Methylase_sf"/>
</dbReference>
<dbReference type="GO" id="GO:0032259">
    <property type="term" value="P:methylation"/>
    <property type="evidence" value="ECO:0007669"/>
    <property type="project" value="UniProtKB-KW"/>
</dbReference>
<dbReference type="SUPFAM" id="SSF53790">
    <property type="entry name" value="Tetrapyrrole methylase"/>
    <property type="match status" value="1"/>
</dbReference>
<dbReference type="EMBL" id="FLUQ01000001">
    <property type="protein sequence ID" value="SBV96084.1"/>
    <property type="molecule type" value="Genomic_DNA"/>
</dbReference>
<dbReference type="NCBIfam" id="TIGR02469">
    <property type="entry name" value="CbiT"/>
    <property type="match status" value="1"/>
</dbReference>
<protein>
    <submittedName>
        <fullName evidence="7">Precorrin-6Y C5,15-methyltransferase (Decarboxylating)</fullName>
        <ecNumber evidence="7">2.1.1.132</ecNumber>
    </submittedName>
</protein>
<dbReference type="PANTHER" id="PTHR43182">
    <property type="entry name" value="COBALT-PRECORRIN-6B C(15)-METHYLTRANSFERASE (DECARBOXYLATING)"/>
    <property type="match status" value="1"/>
</dbReference>
<dbReference type="PANTHER" id="PTHR43182:SF1">
    <property type="entry name" value="COBALT-PRECORRIN-7 C(5)-METHYLTRANSFERASE"/>
    <property type="match status" value="1"/>
</dbReference>
<dbReference type="AlphaFoldDB" id="A0A212J9E5"/>
<name>A0A212J9E5_9DELT</name>
<dbReference type="Gene3D" id="3.40.50.150">
    <property type="entry name" value="Vaccinia Virus protein VP39"/>
    <property type="match status" value="1"/>
</dbReference>
<evidence type="ECO:0000256" key="5">
    <source>
        <dbReference type="ARBA" id="ARBA00022691"/>
    </source>
</evidence>
<accession>A0A212J9E5</accession>
<keyword evidence="5" id="KW-0949">S-adenosyl-L-methionine</keyword>
<reference evidence="7" key="1">
    <citation type="submission" date="2016-04" db="EMBL/GenBank/DDBJ databases">
        <authorList>
            <person name="Evans L.H."/>
            <person name="Alamgir A."/>
            <person name="Owens N."/>
            <person name="Weber N.D."/>
            <person name="Virtaneva K."/>
            <person name="Barbian K."/>
            <person name="Babar A."/>
            <person name="Rosenke K."/>
        </authorList>
    </citation>
    <scope>NUCLEOTIDE SEQUENCE</scope>
    <source>
        <strain evidence="7">86</strain>
    </source>
</reference>
<dbReference type="Gene3D" id="3.40.1010.10">
    <property type="entry name" value="Cobalt-precorrin-4 Transmethylase, Domain 1"/>
    <property type="match status" value="1"/>
</dbReference>
<dbReference type="PIRSF" id="PIRSF036428">
    <property type="entry name" value="CobL"/>
    <property type="match status" value="1"/>
</dbReference>
<dbReference type="GO" id="GO:0008276">
    <property type="term" value="F:protein methyltransferase activity"/>
    <property type="evidence" value="ECO:0007669"/>
    <property type="project" value="InterPro"/>
</dbReference>
<evidence type="ECO:0000256" key="3">
    <source>
        <dbReference type="ARBA" id="ARBA00022603"/>
    </source>
</evidence>
<gene>
    <name evidence="7" type="primary">cobL</name>
    <name evidence="7" type="ORF">KL86DPRO_10983</name>
</gene>
<keyword evidence="3 7" id="KW-0489">Methyltransferase</keyword>
<proteinExistence type="predicted"/>
<organism evidence="7">
    <name type="scientific">uncultured delta proteobacterium</name>
    <dbReference type="NCBI Taxonomy" id="34034"/>
    <lineage>
        <taxon>Bacteria</taxon>
        <taxon>Deltaproteobacteria</taxon>
        <taxon>environmental samples</taxon>
    </lineage>
</organism>
<dbReference type="InterPro" id="IPR006365">
    <property type="entry name" value="Cbl_synth_CobL"/>
</dbReference>
<dbReference type="EC" id="2.1.1.132" evidence="7"/>
<evidence type="ECO:0000256" key="1">
    <source>
        <dbReference type="ARBA" id="ARBA00004953"/>
    </source>
</evidence>
<dbReference type="InterPro" id="IPR000878">
    <property type="entry name" value="4pyrrol_Mease"/>
</dbReference>
<evidence type="ECO:0000256" key="4">
    <source>
        <dbReference type="ARBA" id="ARBA00022679"/>
    </source>
</evidence>
<dbReference type="GO" id="GO:0046025">
    <property type="term" value="F:precorrin-6Y C5,15-methyltransferase (decarboxylating) activity"/>
    <property type="evidence" value="ECO:0007669"/>
    <property type="project" value="UniProtKB-EC"/>
</dbReference>
<dbReference type="CDD" id="cd02440">
    <property type="entry name" value="AdoMet_MTases"/>
    <property type="match status" value="1"/>
</dbReference>
<sequence>MVSDNCITLIGTGMDHNLPGLAAHPGLAGADIVIGSKPVLEALGTVPARKITVRTPVADLLDEAAALLEQGKRIAVLANGDPLFHSIGVSFMERFGADACRVYPALSSLQTAAAALRIPWHDIVTVSAHGRTGFLPLAHAAMRGAPVCLLTDSINTPGKAAHFLLTRGLTGFTARVAAKLGSEDVFLWQGELTKAAGHTFPDPAVIFFLPDPALPAPRPLCPGQPEAAFAREGALITKWPVRAAALAALRIEPRHVVWDLGAGSGSVSIEAAALAHCGHVVAVEREETRARHIEENRRRFGAANLDILHAAMPGCLEEGYAVPRTSVTDGSLQCGNALPGPDRIFLGGGLGGGAEEAARIIRLAWRRLLPGGRLVASCVLLEDLALARAAMSELDGAADVTLVQAATAAPLGSGTHLRGINPVFLIAAQKSE</sequence>
<dbReference type="NCBIfam" id="TIGR02467">
    <property type="entry name" value="CbiE"/>
    <property type="match status" value="1"/>
</dbReference>
<dbReference type="InterPro" id="IPR050714">
    <property type="entry name" value="Cobalamin_biosynth_MTase"/>
</dbReference>
<dbReference type="InterPro" id="IPR029063">
    <property type="entry name" value="SAM-dependent_MTases_sf"/>
</dbReference>
<dbReference type="GO" id="GO:0009236">
    <property type="term" value="P:cobalamin biosynthetic process"/>
    <property type="evidence" value="ECO:0007669"/>
    <property type="project" value="UniProtKB-UniPathway"/>
</dbReference>
<dbReference type="SUPFAM" id="SSF53335">
    <property type="entry name" value="S-adenosyl-L-methionine-dependent methyltransferases"/>
    <property type="match status" value="1"/>
</dbReference>
<keyword evidence="2" id="KW-0169">Cobalamin biosynthesis</keyword>
<dbReference type="UniPathway" id="UPA00148"/>
<evidence type="ECO:0000256" key="2">
    <source>
        <dbReference type="ARBA" id="ARBA00022573"/>
    </source>
</evidence>
<feature type="domain" description="Tetrapyrrole methylase" evidence="6">
    <location>
        <begin position="7"/>
        <end position="194"/>
    </location>
</feature>
<dbReference type="CDD" id="cd11644">
    <property type="entry name" value="Precorrin-6Y-MT"/>
    <property type="match status" value="1"/>
</dbReference>
<dbReference type="InterPro" id="IPR014008">
    <property type="entry name" value="Cbl_synth_MTase_CbiT"/>
</dbReference>
<evidence type="ECO:0000313" key="7">
    <source>
        <dbReference type="EMBL" id="SBV96084.1"/>
    </source>
</evidence>
<comment type="pathway">
    <text evidence="1">Cofactor biosynthesis; adenosylcobalamin biosynthesis.</text>
</comment>
<dbReference type="InterPro" id="IPR012818">
    <property type="entry name" value="CbiE"/>
</dbReference>
<keyword evidence="4 7" id="KW-0808">Transferase</keyword>
<dbReference type="Pfam" id="PF00590">
    <property type="entry name" value="TP_methylase"/>
    <property type="match status" value="1"/>
</dbReference>
<dbReference type="InterPro" id="IPR014777">
    <property type="entry name" value="4pyrrole_Mease_sub1"/>
</dbReference>